<dbReference type="GO" id="GO:0003684">
    <property type="term" value="F:damaged DNA binding"/>
    <property type="evidence" value="ECO:0007669"/>
    <property type="project" value="InterPro"/>
</dbReference>
<evidence type="ECO:0000256" key="9">
    <source>
        <dbReference type="ARBA" id="ARBA00022705"/>
    </source>
</evidence>
<feature type="compositionally biased region" description="Basic and acidic residues" evidence="17">
    <location>
        <begin position="457"/>
        <end position="467"/>
    </location>
</feature>
<dbReference type="PANTHER" id="PTHR11076:SF33">
    <property type="entry name" value="DNA POLYMERASE KAPPA"/>
    <property type="match status" value="1"/>
</dbReference>
<dbReference type="SUPFAM" id="SSF56672">
    <property type="entry name" value="DNA/RNA polymerases"/>
    <property type="match status" value="1"/>
</dbReference>
<evidence type="ECO:0000256" key="16">
    <source>
        <dbReference type="ARBA" id="ARBA00049244"/>
    </source>
</evidence>
<comment type="similarity">
    <text evidence="3">Belongs to the DNA polymerase type-Y family.</text>
</comment>
<evidence type="ECO:0000256" key="15">
    <source>
        <dbReference type="ARBA" id="ARBA00023204"/>
    </source>
</evidence>
<evidence type="ECO:0000256" key="14">
    <source>
        <dbReference type="ARBA" id="ARBA00023125"/>
    </source>
</evidence>
<dbReference type="Gene3D" id="1.10.150.20">
    <property type="entry name" value="5' to 3' exonuclease, C-terminal subdomain"/>
    <property type="match status" value="1"/>
</dbReference>
<gene>
    <name evidence="19" type="ORF">UFOPK1493_02563</name>
</gene>
<dbReference type="HAMAP" id="MF_01113">
    <property type="entry name" value="DNApol_IV"/>
    <property type="match status" value="1"/>
</dbReference>
<dbReference type="GO" id="GO:0046872">
    <property type="term" value="F:metal ion binding"/>
    <property type="evidence" value="ECO:0007669"/>
    <property type="project" value="UniProtKB-KW"/>
</dbReference>
<dbReference type="Gene3D" id="3.40.1170.60">
    <property type="match status" value="1"/>
</dbReference>
<dbReference type="InterPro" id="IPR050116">
    <property type="entry name" value="DNA_polymerase-Y"/>
</dbReference>
<dbReference type="PANTHER" id="PTHR11076">
    <property type="entry name" value="DNA REPAIR POLYMERASE UMUC / TRANSFERASE FAMILY MEMBER"/>
    <property type="match status" value="1"/>
</dbReference>
<dbReference type="PROSITE" id="PS50173">
    <property type="entry name" value="UMUC"/>
    <property type="match status" value="1"/>
</dbReference>
<evidence type="ECO:0000259" key="18">
    <source>
        <dbReference type="PROSITE" id="PS50173"/>
    </source>
</evidence>
<dbReference type="Pfam" id="PF11799">
    <property type="entry name" value="IMS_C"/>
    <property type="match status" value="1"/>
</dbReference>
<keyword evidence="6" id="KW-0963">Cytoplasm</keyword>
<dbReference type="InterPro" id="IPR036775">
    <property type="entry name" value="DNA_pol_Y-fam_lit_finger_sf"/>
</dbReference>
<keyword evidence="7" id="KW-0808">Transferase</keyword>
<keyword evidence="10" id="KW-0479">Metal-binding</keyword>
<sequence length="481" mass="51461">MTPGPVAPHPDDRPTARSRADASAGPRSLGDDGTRAVLHVDMDAFYVSVELRRRPELVGRPVVVGGTGPRGVVAAANYEARRYGVFSAMPSSTARRRCPNAVFLPGDHDLYARVSAQVHEVFQAVTPLVEPLALDEAFLDVTGSLRLLGSARQIAELVRGRIRDELHLDCSVGGGTSKFIAKLASKQAKPRITDRGVEPGDGVVLVPPGEELGFLHRLPVRALWGVGPSTFERLQRVGIRTVGDLAATDVAVLVRTLGQAQGRHLHDLAWARDDRPVEPERALKSIGHEETFAHDRHTHDELVREAVRLADAVSTRLRATGQGARTVTIKVRFTDFQTLTRSHTLPSPVTTAAAILEAVVPMVQAIELTRGVRLFGVSVSGFGEPAEQLSLDDLLARGDAVPGAPVSAAQEWEAASETIDAIRGRFGAASIGPASSLAGSDGRGLRLVRPGAQQWGPDHRPDHRPDAGTEPTPTDPRPPDP</sequence>
<evidence type="ECO:0000256" key="6">
    <source>
        <dbReference type="ARBA" id="ARBA00022490"/>
    </source>
</evidence>
<evidence type="ECO:0000256" key="1">
    <source>
        <dbReference type="ARBA" id="ARBA00001946"/>
    </source>
</evidence>
<comment type="subcellular location">
    <subcellularLocation>
        <location evidence="2">Cytoplasm</location>
    </subcellularLocation>
</comment>
<evidence type="ECO:0000256" key="7">
    <source>
        <dbReference type="ARBA" id="ARBA00022679"/>
    </source>
</evidence>
<dbReference type="Gene3D" id="3.30.1490.100">
    <property type="entry name" value="DNA polymerase, Y-family, little finger domain"/>
    <property type="match status" value="1"/>
</dbReference>
<keyword evidence="15" id="KW-0234">DNA repair</keyword>
<evidence type="ECO:0000313" key="19">
    <source>
        <dbReference type="EMBL" id="CAB4573584.1"/>
    </source>
</evidence>
<dbReference type="FunFam" id="3.30.1490.100:FF:000004">
    <property type="entry name" value="DNA polymerase IV"/>
    <property type="match status" value="1"/>
</dbReference>
<dbReference type="GO" id="GO:0003887">
    <property type="term" value="F:DNA-directed DNA polymerase activity"/>
    <property type="evidence" value="ECO:0007669"/>
    <property type="project" value="UniProtKB-KW"/>
</dbReference>
<evidence type="ECO:0000256" key="17">
    <source>
        <dbReference type="SAM" id="MobiDB-lite"/>
    </source>
</evidence>
<evidence type="ECO:0000256" key="10">
    <source>
        <dbReference type="ARBA" id="ARBA00022723"/>
    </source>
</evidence>
<evidence type="ECO:0000256" key="12">
    <source>
        <dbReference type="ARBA" id="ARBA00022842"/>
    </source>
</evidence>
<name>A0A6J6EEG0_9ZZZZ</name>
<evidence type="ECO:0000256" key="11">
    <source>
        <dbReference type="ARBA" id="ARBA00022763"/>
    </source>
</evidence>
<keyword evidence="8" id="KW-0548">Nucleotidyltransferase</keyword>
<keyword evidence="11" id="KW-0227">DNA damage</keyword>
<keyword evidence="5" id="KW-0515">Mutator protein</keyword>
<dbReference type="CDD" id="cd03586">
    <property type="entry name" value="PolY_Pol_IV_kappa"/>
    <property type="match status" value="1"/>
</dbReference>
<feature type="region of interest" description="Disordered" evidence="17">
    <location>
        <begin position="1"/>
        <end position="33"/>
    </location>
</feature>
<feature type="compositionally biased region" description="Basic and acidic residues" evidence="17">
    <location>
        <begin position="9"/>
        <end position="20"/>
    </location>
</feature>
<dbReference type="GO" id="GO:0009432">
    <property type="term" value="P:SOS response"/>
    <property type="evidence" value="ECO:0007669"/>
    <property type="project" value="TreeGrafter"/>
</dbReference>
<evidence type="ECO:0000256" key="3">
    <source>
        <dbReference type="ARBA" id="ARBA00010945"/>
    </source>
</evidence>
<keyword evidence="13" id="KW-0239">DNA-directed DNA polymerase</keyword>
<evidence type="ECO:0000256" key="4">
    <source>
        <dbReference type="ARBA" id="ARBA00012417"/>
    </source>
</evidence>
<feature type="domain" description="UmuC" evidence="18">
    <location>
        <begin position="37"/>
        <end position="227"/>
    </location>
</feature>
<keyword evidence="12" id="KW-0460">Magnesium</keyword>
<protein>
    <recommendedName>
        <fullName evidence="4">DNA-directed DNA polymerase</fullName>
        <ecNumber evidence="4">2.7.7.7</ecNumber>
    </recommendedName>
</protein>
<dbReference type="InterPro" id="IPR022880">
    <property type="entry name" value="DNApol_IV"/>
</dbReference>
<comment type="catalytic activity">
    <reaction evidence="16">
        <text>DNA(n) + a 2'-deoxyribonucleoside 5'-triphosphate = DNA(n+1) + diphosphate</text>
        <dbReference type="Rhea" id="RHEA:22508"/>
        <dbReference type="Rhea" id="RHEA-COMP:17339"/>
        <dbReference type="Rhea" id="RHEA-COMP:17340"/>
        <dbReference type="ChEBI" id="CHEBI:33019"/>
        <dbReference type="ChEBI" id="CHEBI:61560"/>
        <dbReference type="ChEBI" id="CHEBI:173112"/>
        <dbReference type="EC" id="2.7.7.7"/>
    </reaction>
</comment>
<dbReference type="InterPro" id="IPR043128">
    <property type="entry name" value="Rev_trsase/Diguanyl_cyclase"/>
</dbReference>
<evidence type="ECO:0000256" key="5">
    <source>
        <dbReference type="ARBA" id="ARBA00022457"/>
    </source>
</evidence>
<dbReference type="Gene3D" id="3.30.70.270">
    <property type="match status" value="1"/>
</dbReference>
<reference evidence="19" key="1">
    <citation type="submission" date="2020-05" db="EMBL/GenBank/DDBJ databases">
        <authorList>
            <person name="Chiriac C."/>
            <person name="Salcher M."/>
            <person name="Ghai R."/>
            <person name="Kavagutti S V."/>
        </authorList>
    </citation>
    <scope>NUCLEOTIDE SEQUENCE</scope>
</reference>
<dbReference type="NCBIfam" id="NF002882">
    <property type="entry name" value="PRK03348.1"/>
    <property type="match status" value="1"/>
</dbReference>
<keyword evidence="9" id="KW-0235">DNA replication</keyword>
<evidence type="ECO:0000256" key="2">
    <source>
        <dbReference type="ARBA" id="ARBA00004496"/>
    </source>
</evidence>
<dbReference type="InterPro" id="IPR017961">
    <property type="entry name" value="DNA_pol_Y-fam_little_finger"/>
</dbReference>
<evidence type="ECO:0000256" key="8">
    <source>
        <dbReference type="ARBA" id="ARBA00022695"/>
    </source>
</evidence>
<organism evidence="19">
    <name type="scientific">freshwater metagenome</name>
    <dbReference type="NCBI Taxonomy" id="449393"/>
    <lineage>
        <taxon>unclassified sequences</taxon>
        <taxon>metagenomes</taxon>
        <taxon>ecological metagenomes</taxon>
    </lineage>
</organism>
<dbReference type="InterPro" id="IPR043502">
    <property type="entry name" value="DNA/RNA_pol_sf"/>
</dbReference>
<dbReference type="NCBIfam" id="NF002677">
    <property type="entry name" value="PRK02406.1"/>
    <property type="match status" value="1"/>
</dbReference>
<accession>A0A6J6EEG0</accession>
<dbReference type="AlphaFoldDB" id="A0A6J6EEG0"/>
<dbReference type="InterPro" id="IPR053848">
    <property type="entry name" value="IMS_HHH_1"/>
</dbReference>
<dbReference type="GO" id="GO:0006281">
    <property type="term" value="P:DNA repair"/>
    <property type="evidence" value="ECO:0007669"/>
    <property type="project" value="UniProtKB-KW"/>
</dbReference>
<dbReference type="EMBL" id="CAEZSR010000109">
    <property type="protein sequence ID" value="CAB4573584.1"/>
    <property type="molecule type" value="Genomic_DNA"/>
</dbReference>
<dbReference type="GO" id="GO:0005829">
    <property type="term" value="C:cytosol"/>
    <property type="evidence" value="ECO:0007669"/>
    <property type="project" value="TreeGrafter"/>
</dbReference>
<proteinExistence type="inferred from homology"/>
<dbReference type="Pfam" id="PF21999">
    <property type="entry name" value="IMS_HHH_1"/>
    <property type="match status" value="1"/>
</dbReference>
<comment type="cofactor">
    <cofactor evidence="1">
        <name>Mg(2+)</name>
        <dbReference type="ChEBI" id="CHEBI:18420"/>
    </cofactor>
</comment>
<dbReference type="Pfam" id="PF00817">
    <property type="entry name" value="IMS"/>
    <property type="match status" value="1"/>
</dbReference>
<keyword evidence="14" id="KW-0238">DNA-binding</keyword>
<dbReference type="GO" id="GO:0042276">
    <property type="term" value="P:error-prone translesion synthesis"/>
    <property type="evidence" value="ECO:0007669"/>
    <property type="project" value="TreeGrafter"/>
</dbReference>
<evidence type="ECO:0000256" key="13">
    <source>
        <dbReference type="ARBA" id="ARBA00022932"/>
    </source>
</evidence>
<dbReference type="InterPro" id="IPR001126">
    <property type="entry name" value="UmuC"/>
</dbReference>
<dbReference type="NCBIfam" id="NF003015">
    <property type="entry name" value="PRK03858.1"/>
    <property type="match status" value="1"/>
</dbReference>
<dbReference type="SUPFAM" id="SSF100879">
    <property type="entry name" value="Lesion bypass DNA polymerase (Y-family), little finger domain"/>
    <property type="match status" value="1"/>
</dbReference>
<feature type="region of interest" description="Disordered" evidence="17">
    <location>
        <begin position="435"/>
        <end position="481"/>
    </location>
</feature>
<dbReference type="EC" id="2.7.7.7" evidence="4"/>
<dbReference type="GO" id="GO:0006260">
    <property type="term" value="P:DNA replication"/>
    <property type="evidence" value="ECO:0007669"/>
    <property type="project" value="UniProtKB-KW"/>
</dbReference>